<organism evidence="2 3">
    <name type="scientific">Candidatus Nitrospira neomarina</name>
    <dbReference type="NCBI Taxonomy" id="3020899"/>
    <lineage>
        <taxon>Bacteria</taxon>
        <taxon>Pseudomonadati</taxon>
        <taxon>Nitrospirota</taxon>
        <taxon>Nitrospiria</taxon>
        <taxon>Nitrospirales</taxon>
        <taxon>Nitrospiraceae</taxon>
        <taxon>Nitrospira</taxon>
    </lineage>
</organism>
<gene>
    <name evidence="2" type="ORF">PQG83_17050</name>
</gene>
<evidence type="ECO:0000313" key="3">
    <source>
        <dbReference type="Proteomes" id="UP001302494"/>
    </source>
</evidence>
<evidence type="ECO:0000313" key="2">
    <source>
        <dbReference type="EMBL" id="WNM61446.1"/>
    </source>
</evidence>
<dbReference type="Proteomes" id="UP001302494">
    <property type="component" value="Chromosome"/>
</dbReference>
<keyword evidence="1" id="KW-0812">Transmembrane</keyword>
<keyword evidence="1" id="KW-0472">Membrane</keyword>
<dbReference type="AlphaFoldDB" id="A0AA96GGM2"/>
<dbReference type="EMBL" id="CP116968">
    <property type="protein sequence ID" value="WNM61446.1"/>
    <property type="molecule type" value="Genomic_DNA"/>
</dbReference>
<sequence>MKWLRRFEWPNPQQLRSTALVMLLIGTLSIVGWVSLDKLFAIQKRQSLTQDAIGLEQQVSELRSQYLQARPEALATHLQLAEQRLLQNFTHLAQWAQTLQTDGNQWNLLIQYRILSTERTTAPIQGVTLVPLEIQVNSEGNHNAYRSYLQFLKALTRSGPRVDIQNVTVMGDGQQATHLTIGLSVWMKINDSVEL</sequence>
<accession>A0AA96GGM2</accession>
<protein>
    <submittedName>
        <fullName evidence="2">Uncharacterized protein</fullName>
    </submittedName>
</protein>
<dbReference type="RefSeq" id="WP_312743615.1">
    <property type="nucleotide sequence ID" value="NZ_CP116968.1"/>
</dbReference>
<proteinExistence type="predicted"/>
<evidence type="ECO:0000256" key="1">
    <source>
        <dbReference type="SAM" id="Phobius"/>
    </source>
</evidence>
<keyword evidence="3" id="KW-1185">Reference proteome</keyword>
<name>A0AA96GGM2_9BACT</name>
<keyword evidence="1" id="KW-1133">Transmembrane helix</keyword>
<dbReference type="KEGG" id="nneo:PQG83_17050"/>
<feature type="transmembrane region" description="Helical" evidence="1">
    <location>
        <begin position="15"/>
        <end position="36"/>
    </location>
</feature>
<reference evidence="2 3" key="1">
    <citation type="submission" date="2023-01" db="EMBL/GenBank/DDBJ databases">
        <title>Cultivation and genomic characterization of new, ubiquitous marine nitrite-oxidizing bacteria from the Nitrospirales.</title>
        <authorList>
            <person name="Mueller A.J."/>
            <person name="Daebeler A."/>
            <person name="Herbold C.W."/>
            <person name="Kirkegaard R.H."/>
            <person name="Daims H."/>
        </authorList>
    </citation>
    <scope>NUCLEOTIDE SEQUENCE [LARGE SCALE GENOMIC DNA]</scope>
    <source>
        <strain evidence="2 3">DK</strain>
    </source>
</reference>